<evidence type="ECO:0000313" key="3">
    <source>
        <dbReference type="Proteomes" id="UP000001549"/>
    </source>
</evidence>
<dbReference type="RefSeq" id="WP_013871780.1">
    <property type="nucleotide sequence ID" value="NC_015656.1"/>
</dbReference>
<dbReference type="EMBL" id="CP002801">
    <property type="protein sequence ID" value="AEH07784.1"/>
    <property type="molecule type" value="Genomic_DNA"/>
</dbReference>
<feature type="compositionally biased region" description="Low complexity" evidence="1">
    <location>
        <begin position="519"/>
        <end position="541"/>
    </location>
</feature>
<dbReference type="eggNOG" id="ENOG50341QC">
    <property type="taxonomic scope" value="Bacteria"/>
</dbReference>
<dbReference type="HOGENOM" id="CLU_432616_0_0_11"/>
<feature type="compositionally biased region" description="Pro residues" evidence="1">
    <location>
        <begin position="279"/>
        <end position="290"/>
    </location>
</feature>
<feature type="compositionally biased region" description="Low complexity" evidence="1">
    <location>
        <begin position="360"/>
        <end position="371"/>
    </location>
</feature>
<feature type="compositionally biased region" description="Basic and acidic residues" evidence="1">
    <location>
        <begin position="373"/>
        <end position="389"/>
    </location>
</feature>
<feature type="region of interest" description="Disordered" evidence="1">
    <location>
        <begin position="589"/>
        <end position="632"/>
    </location>
</feature>
<feature type="region of interest" description="Disordered" evidence="1">
    <location>
        <begin position="250"/>
        <end position="318"/>
    </location>
</feature>
<reference evidence="2 3" key="1">
    <citation type="submission" date="2011-05" db="EMBL/GenBank/DDBJ databases">
        <title>Complete sequence of chromosome of Frankia symbiont of Datisca glomerata.</title>
        <authorList>
            <consortium name="US DOE Joint Genome Institute"/>
            <person name="Lucas S."/>
            <person name="Han J."/>
            <person name="Lapidus A."/>
            <person name="Cheng J.-F."/>
            <person name="Goodwin L."/>
            <person name="Pitluck S."/>
            <person name="Peters L."/>
            <person name="Mikhailova N."/>
            <person name="Chertkov O."/>
            <person name="Teshima H."/>
            <person name="Han C."/>
            <person name="Tapia R."/>
            <person name="Land M."/>
            <person name="Hauser L."/>
            <person name="Kyrpides N."/>
            <person name="Ivanova N."/>
            <person name="Pagani I."/>
            <person name="Berry A."/>
            <person name="Pawlowski K."/>
            <person name="Persson T."/>
            <person name="Vanden Heuvel B."/>
            <person name="Benson D."/>
            <person name="Woyke T."/>
        </authorList>
    </citation>
    <scope>NUCLEOTIDE SEQUENCE [LARGE SCALE GENOMIC DNA]</scope>
    <source>
        <strain evidence="3">4085684</strain>
    </source>
</reference>
<dbReference type="STRING" id="656024.FsymDg_0212"/>
<feature type="compositionally biased region" description="Low complexity" evidence="1">
    <location>
        <begin position="491"/>
        <end position="511"/>
    </location>
</feature>
<feature type="region of interest" description="Disordered" evidence="1">
    <location>
        <begin position="360"/>
        <end position="404"/>
    </location>
</feature>
<dbReference type="KEGG" id="fsy:FsymDg_0212"/>
<keyword evidence="3" id="KW-1185">Reference proteome</keyword>
<dbReference type="Proteomes" id="UP000001549">
    <property type="component" value="Chromosome"/>
</dbReference>
<sequence length="632" mass="65357">MAEGDWRNLPVYHGGGPNGSGMWYEEPGYSTVEFTPAASGDGSDGEPIEVIRRRIMNQHPEDISALADQWQNAYNLLSSIRQQLLDQSNILYEQAWRSARARDAFMEKDPGEALAYLQDWMDAALDNVNGLRALVDIAQRSRADMENLWNRYQSEIEDASNADGWTRFGQGFLTGASLGFYDGEAGVQKSEQEAVRKKQQEFNKLAQELAFNVGNQYGETFSTLGGGHGALFRPMNAVLNTVGHPPFPTIGAGPSSLGGPAGGPGAAPTITPPNALSNPPLPTPGAPPFQPADVTPPVAPGQVPVPTGQLNSQPDVAPPPAVNPVFGPVALPAALVAPPPAANRASPGLPAAAAAPAAARAAPNAANAALPHQAEHGRQDQRQRPEQRPDPGQGLRGADRWGDAGCAAFPGSRAAADRGPGAAGEAAARCLEAGTAGAGRQGPPRGTVQRYTGGHGPAGTEQSAPCRAAPTRQPRGTAPDGAGPARYPGSAAARRCGAAGVEQPGQQSDARAASRADQAEQAGTSRARAAGATGSARQTRAGLRVGRCAGCASGRVRACPRRACVATHRRGRVRAGGDQAARPHRHYAAGQIPPGVRGRAGADRASGQARRYGPGTGPGRACGQGSADRHRR</sequence>
<proteinExistence type="predicted"/>
<name>F8B0W2_9ACTN</name>
<evidence type="ECO:0000313" key="2">
    <source>
        <dbReference type="EMBL" id="AEH07784.1"/>
    </source>
</evidence>
<feature type="region of interest" description="Disordered" evidence="1">
    <location>
        <begin position="435"/>
        <end position="541"/>
    </location>
</feature>
<dbReference type="AlphaFoldDB" id="F8B0W2"/>
<accession>F8B0W2</accession>
<evidence type="ECO:0000256" key="1">
    <source>
        <dbReference type="SAM" id="MobiDB-lite"/>
    </source>
</evidence>
<gene>
    <name evidence="2" type="ordered locus">FsymDg_0212</name>
</gene>
<protein>
    <submittedName>
        <fullName evidence="2">Uncharacterized protein</fullName>
    </submittedName>
</protein>
<organism evidence="2 3">
    <name type="scientific">Candidatus Protofrankia datiscae</name>
    <dbReference type="NCBI Taxonomy" id="2716812"/>
    <lineage>
        <taxon>Bacteria</taxon>
        <taxon>Bacillati</taxon>
        <taxon>Actinomycetota</taxon>
        <taxon>Actinomycetes</taxon>
        <taxon>Frankiales</taxon>
        <taxon>Frankiaceae</taxon>
        <taxon>Protofrankia</taxon>
    </lineage>
</organism>